<accession>A0AB40BFV1</accession>
<sequence>MKDLLTNKRKLEDLDTVTLSGNCSAIIQKKLLKKLNDLGSFIIPCVLGEGMQENALADSGEMRKPRGVVQNVLVRVDKLIIPVEFVILDVDDDVEVPLILGCLFLNSSRTLIDNKGWKMTLRVGDEQVVFTLPEAMKHTLDYDDTLYFTDVTNVIIYDYVQKVLTLNPLDEYFDGIEIEETEVRDPLNSANQKISRVEVVSPLCCKKKKTLKKA</sequence>
<dbReference type="PANTHER" id="PTHR33067:SF35">
    <property type="entry name" value="ASPARTIC PEPTIDASE DDI1-TYPE DOMAIN-CONTAINING PROTEIN"/>
    <property type="match status" value="1"/>
</dbReference>
<dbReference type="Gene3D" id="2.40.70.10">
    <property type="entry name" value="Acid Proteases"/>
    <property type="match status" value="1"/>
</dbReference>
<proteinExistence type="predicted"/>
<dbReference type="RefSeq" id="XP_039126184.1">
    <property type="nucleotide sequence ID" value="XM_039270250.1"/>
</dbReference>
<keyword evidence="1" id="KW-1185">Reference proteome</keyword>
<name>A0AB40BFV1_DIOCR</name>
<evidence type="ECO:0000313" key="1">
    <source>
        <dbReference type="Proteomes" id="UP001515500"/>
    </source>
</evidence>
<dbReference type="GeneID" id="120262175"/>
<evidence type="ECO:0000313" key="2">
    <source>
        <dbReference type="RefSeq" id="XP_039126184.1"/>
    </source>
</evidence>
<dbReference type="PANTHER" id="PTHR33067">
    <property type="entry name" value="RNA-DIRECTED DNA POLYMERASE-RELATED"/>
    <property type="match status" value="1"/>
</dbReference>
<reference evidence="2" key="1">
    <citation type="submission" date="2025-08" db="UniProtKB">
        <authorList>
            <consortium name="RefSeq"/>
        </authorList>
    </citation>
    <scope>IDENTIFICATION</scope>
</reference>
<protein>
    <submittedName>
        <fullName evidence="2">Uncharacterized protein LOC120262175</fullName>
    </submittedName>
</protein>
<gene>
    <name evidence="2" type="primary">LOC120262175</name>
</gene>
<dbReference type="InterPro" id="IPR021109">
    <property type="entry name" value="Peptidase_aspartic_dom_sf"/>
</dbReference>
<dbReference type="Proteomes" id="UP001515500">
    <property type="component" value="Chromosome 5"/>
</dbReference>
<organism evidence="1 2">
    <name type="scientific">Dioscorea cayennensis subsp. rotundata</name>
    <name type="common">White Guinea yam</name>
    <name type="synonym">Dioscorea rotundata</name>
    <dbReference type="NCBI Taxonomy" id="55577"/>
    <lineage>
        <taxon>Eukaryota</taxon>
        <taxon>Viridiplantae</taxon>
        <taxon>Streptophyta</taxon>
        <taxon>Embryophyta</taxon>
        <taxon>Tracheophyta</taxon>
        <taxon>Spermatophyta</taxon>
        <taxon>Magnoliopsida</taxon>
        <taxon>Liliopsida</taxon>
        <taxon>Dioscoreales</taxon>
        <taxon>Dioscoreaceae</taxon>
        <taxon>Dioscorea</taxon>
    </lineage>
</organism>
<dbReference type="AlphaFoldDB" id="A0AB40BFV1"/>